<keyword evidence="6" id="KW-1185">Reference proteome</keyword>
<keyword evidence="4" id="KW-0732">Signal</keyword>
<evidence type="ECO:0000256" key="2">
    <source>
        <dbReference type="ARBA" id="ARBA00008520"/>
    </source>
</evidence>
<dbReference type="SUPFAM" id="SSF53850">
    <property type="entry name" value="Periplasmic binding protein-like II"/>
    <property type="match status" value="1"/>
</dbReference>
<evidence type="ECO:0000313" key="6">
    <source>
        <dbReference type="Proteomes" id="UP000068164"/>
    </source>
</evidence>
<evidence type="ECO:0000256" key="3">
    <source>
        <dbReference type="ARBA" id="ARBA00022764"/>
    </source>
</evidence>
<gene>
    <name evidence="5" type="ORF">AS026_31580</name>
</gene>
<dbReference type="Pfam" id="PF01547">
    <property type="entry name" value="SBP_bac_1"/>
    <property type="match status" value="1"/>
</dbReference>
<dbReference type="InterPro" id="IPR050490">
    <property type="entry name" value="Bact_solute-bd_prot1"/>
</dbReference>
<name>A0A109JY01_9HYPH</name>
<dbReference type="OrthoDB" id="9805950at2"/>
<comment type="subcellular location">
    <subcellularLocation>
        <location evidence="1">Periplasm</location>
    </subcellularLocation>
</comment>
<evidence type="ECO:0000313" key="5">
    <source>
        <dbReference type="EMBL" id="KWV57174.1"/>
    </source>
</evidence>
<proteinExistence type="inferred from homology"/>
<dbReference type="Gene3D" id="3.40.190.10">
    <property type="entry name" value="Periplasmic binding protein-like II"/>
    <property type="match status" value="1"/>
</dbReference>
<dbReference type="EMBL" id="LNCD01000031">
    <property type="protein sequence ID" value="KWV57174.1"/>
    <property type="molecule type" value="Genomic_DNA"/>
</dbReference>
<dbReference type="PANTHER" id="PTHR43649">
    <property type="entry name" value="ARABINOSE-BINDING PROTEIN-RELATED"/>
    <property type="match status" value="1"/>
</dbReference>
<dbReference type="AlphaFoldDB" id="A0A109JY01"/>
<feature type="signal peptide" evidence="4">
    <location>
        <begin position="1"/>
        <end position="24"/>
    </location>
</feature>
<accession>A0A109JY01</accession>
<evidence type="ECO:0000256" key="4">
    <source>
        <dbReference type="SAM" id="SignalP"/>
    </source>
</evidence>
<dbReference type="GO" id="GO:0042597">
    <property type="term" value="C:periplasmic space"/>
    <property type="evidence" value="ECO:0007669"/>
    <property type="project" value="UniProtKB-SubCell"/>
</dbReference>
<dbReference type="PANTHER" id="PTHR43649:SF14">
    <property type="entry name" value="BLR3389 PROTEIN"/>
    <property type="match status" value="1"/>
</dbReference>
<protein>
    <submittedName>
        <fullName evidence="5">ABC transporter substrate-binding protein</fullName>
    </submittedName>
</protein>
<keyword evidence="3" id="KW-0574">Periplasm</keyword>
<comment type="similarity">
    <text evidence="2">Belongs to the bacterial solute-binding protein 1 family.</text>
</comment>
<sequence>MRKSIRLLLLGASAVIALSSQAMAATELNITCRCVIGGVNSGMAEWIEKKVIPAFTAKMKADGKDVTVKLTQFGGADEQLTQQLALDFSSGAGADVSGFDGFLIPSFVQGGLLKPLDEIGGADVEKWDGWGHISDGTKALMSYQGKPYGIALGTDARMIFVRKDLFKKAGIDADGWQPKSWAELLDAARKLKAADPASFPLQINAGVSMGEATTMQGYWMALLGTGEQVTDESGKYIVSSQGILDTLNLYKTVYVDDKLGDQRAQMLGDGRNRTFANFRDGKTAMLIESDWFYRSVTKPGAEFAVADRDNVMTWKKMPSEQPGRGLRGQDFVTISGGTGFVINPHTDAPKESWALLSFMNSQEQLTAFQDIQPAIRIRDDVAIPNSPFLTETAKTLLPFTTARPNDANYNKVSAEIQRMTEAVVSGELTPEAAMKQYKEAVTAIVGEENTISRL</sequence>
<organism evidence="5 6">
    <name type="scientific">Rhizobium altiplani</name>
    <dbReference type="NCBI Taxonomy" id="1864509"/>
    <lineage>
        <taxon>Bacteria</taxon>
        <taxon>Pseudomonadati</taxon>
        <taxon>Pseudomonadota</taxon>
        <taxon>Alphaproteobacteria</taxon>
        <taxon>Hyphomicrobiales</taxon>
        <taxon>Rhizobiaceae</taxon>
        <taxon>Rhizobium/Agrobacterium group</taxon>
        <taxon>Rhizobium</taxon>
    </lineage>
</organism>
<feature type="chain" id="PRO_5007137291" evidence="4">
    <location>
        <begin position="25"/>
        <end position="454"/>
    </location>
</feature>
<dbReference type="InterPro" id="IPR006059">
    <property type="entry name" value="SBP"/>
</dbReference>
<reference evidence="5 6" key="1">
    <citation type="submission" date="2015-11" db="EMBL/GenBank/DDBJ databases">
        <title>Draft Genome Sequence of the Strain BR 10423 (Rhizobium sp.) isolated from nodules of Mimosa pudica.</title>
        <authorList>
            <person name="Barauna A.C."/>
            <person name="Zilli J.E."/>
            <person name="Simoes-Araujo J.L."/>
            <person name="Reis V.M."/>
            <person name="James E.K."/>
            <person name="Reis F.B.Jr."/>
            <person name="Rouws L.F."/>
            <person name="Passos S.R."/>
            <person name="Gois S.R."/>
        </authorList>
    </citation>
    <scope>NUCLEOTIDE SEQUENCE [LARGE SCALE GENOMIC DNA]</scope>
    <source>
        <strain evidence="5 6">BR10423</strain>
    </source>
</reference>
<dbReference type="RefSeq" id="WP_062368861.1">
    <property type="nucleotide sequence ID" value="NZ_LNCD01000031.1"/>
</dbReference>
<comment type="caution">
    <text evidence="5">The sequence shown here is derived from an EMBL/GenBank/DDBJ whole genome shotgun (WGS) entry which is preliminary data.</text>
</comment>
<dbReference type="Proteomes" id="UP000068164">
    <property type="component" value="Unassembled WGS sequence"/>
</dbReference>
<evidence type="ECO:0000256" key="1">
    <source>
        <dbReference type="ARBA" id="ARBA00004418"/>
    </source>
</evidence>